<dbReference type="InterPro" id="IPR029044">
    <property type="entry name" value="Nucleotide-diphossugar_trans"/>
</dbReference>
<keyword evidence="3" id="KW-0808">Transferase</keyword>
<evidence type="ECO:0000256" key="3">
    <source>
        <dbReference type="ARBA" id="ARBA00022679"/>
    </source>
</evidence>
<keyword evidence="4" id="KW-0479">Metal-binding</keyword>
<feature type="region of interest" description="Disordered" evidence="5">
    <location>
        <begin position="402"/>
        <end position="424"/>
    </location>
</feature>
<dbReference type="GO" id="GO:0005794">
    <property type="term" value="C:Golgi apparatus"/>
    <property type="evidence" value="ECO:0007669"/>
    <property type="project" value="TreeGrafter"/>
</dbReference>
<feature type="compositionally biased region" description="Basic and acidic residues" evidence="5">
    <location>
        <begin position="402"/>
        <end position="411"/>
    </location>
</feature>
<evidence type="ECO:0000313" key="7">
    <source>
        <dbReference type="Proteomes" id="UP001230188"/>
    </source>
</evidence>
<dbReference type="InterPro" id="IPR050748">
    <property type="entry name" value="Glycosyltrans_8_dom-fam"/>
</dbReference>
<reference evidence="6" key="1">
    <citation type="submission" date="2023-01" db="EMBL/GenBank/DDBJ databases">
        <title>Metagenome sequencing of chrysophaentin producing Chrysophaeum taylorii.</title>
        <authorList>
            <person name="Davison J."/>
            <person name="Bewley C."/>
        </authorList>
    </citation>
    <scope>NUCLEOTIDE SEQUENCE</scope>
    <source>
        <strain evidence="6">NIES-1699</strain>
    </source>
</reference>
<evidence type="ECO:0000256" key="5">
    <source>
        <dbReference type="SAM" id="MobiDB-lite"/>
    </source>
</evidence>
<dbReference type="AlphaFoldDB" id="A0AAD7XIH7"/>
<accession>A0AAD7XIH7</accession>
<dbReference type="Proteomes" id="UP001230188">
    <property type="component" value="Unassembled WGS sequence"/>
</dbReference>
<protein>
    <recommendedName>
        <fullName evidence="8">Hexosyltransferase</fullName>
    </recommendedName>
</protein>
<dbReference type="GO" id="GO:0046872">
    <property type="term" value="F:metal ion binding"/>
    <property type="evidence" value="ECO:0007669"/>
    <property type="project" value="UniProtKB-KW"/>
</dbReference>
<proteinExistence type="inferred from homology"/>
<dbReference type="Pfam" id="PF01501">
    <property type="entry name" value="Glyco_transf_8"/>
    <property type="match status" value="1"/>
</dbReference>
<sequence length="424" mass="47826">MFVFNTGWKCGDLCRAYANKSDIEDGISKLEACCAVRVMFEGWACASAMSRRPCYQLKTDKFDRRAPPLRRDVVHAVIAGGMIDAVGIIVAARSAVDAARDPRAIKLYIVVDADDADITRLEHALRCALQVEGVDYRIAKIDAGFLEDRSATFRELFSVTINKTRTRKTLIKAPANYARMYIPDLFAELGGQLVVYLDSDVLVSTDLQRLTREARKSFSNHVDRDLLPAVAGTKKTSSHANYEQVWRVRYPNEPRNISVFNAGVMVINESRWDALKLTGTAESWLVDNLVGGSQMPINLAIASNFAEVSKNWNCAIRASKFHSKSNDALRDSCVRDPHIRHWTGRFKPWLPKASAHLRFFWWAHANRVRGCFKFLDLPLNKHGAAATEDDVSSPWSRRRVGMRLDHQEMRRRTASSEQQPALSP</sequence>
<dbReference type="GO" id="GO:0016757">
    <property type="term" value="F:glycosyltransferase activity"/>
    <property type="evidence" value="ECO:0007669"/>
    <property type="project" value="UniProtKB-KW"/>
</dbReference>
<evidence type="ECO:0008006" key="8">
    <source>
        <dbReference type="Google" id="ProtNLM"/>
    </source>
</evidence>
<dbReference type="SUPFAM" id="SSF53448">
    <property type="entry name" value="Nucleotide-diphospho-sugar transferases"/>
    <property type="match status" value="1"/>
</dbReference>
<comment type="similarity">
    <text evidence="1">Belongs to the glycosyltransferase 8 family.</text>
</comment>
<evidence type="ECO:0000256" key="2">
    <source>
        <dbReference type="ARBA" id="ARBA00022676"/>
    </source>
</evidence>
<organism evidence="6 7">
    <name type="scientific">Chrysophaeum taylorii</name>
    <dbReference type="NCBI Taxonomy" id="2483200"/>
    <lineage>
        <taxon>Eukaryota</taxon>
        <taxon>Sar</taxon>
        <taxon>Stramenopiles</taxon>
        <taxon>Ochrophyta</taxon>
        <taxon>Pelagophyceae</taxon>
        <taxon>Pelagomonadales</taxon>
        <taxon>Pelagomonadaceae</taxon>
        <taxon>Chrysophaeum</taxon>
    </lineage>
</organism>
<dbReference type="Gene3D" id="3.90.550.10">
    <property type="entry name" value="Spore Coat Polysaccharide Biosynthesis Protein SpsA, Chain A"/>
    <property type="match status" value="1"/>
</dbReference>
<dbReference type="EMBL" id="JAQMWT010000566">
    <property type="protein sequence ID" value="KAJ8599399.1"/>
    <property type="molecule type" value="Genomic_DNA"/>
</dbReference>
<feature type="compositionally biased region" description="Polar residues" evidence="5">
    <location>
        <begin position="415"/>
        <end position="424"/>
    </location>
</feature>
<comment type="caution">
    <text evidence="6">The sequence shown here is derived from an EMBL/GenBank/DDBJ whole genome shotgun (WGS) entry which is preliminary data.</text>
</comment>
<evidence type="ECO:0000313" key="6">
    <source>
        <dbReference type="EMBL" id="KAJ8599399.1"/>
    </source>
</evidence>
<name>A0AAD7XIH7_9STRA</name>
<evidence type="ECO:0000256" key="4">
    <source>
        <dbReference type="ARBA" id="ARBA00022723"/>
    </source>
</evidence>
<gene>
    <name evidence="6" type="ORF">CTAYLR_009697</name>
</gene>
<keyword evidence="7" id="KW-1185">Reference proteome</keyword>
<dbReference type="PANTHER" id="PTHR13778:SF47">
    <property type="entry name" value="LIPOPOLYSACCHARIDE 1,3-GALACTOSYLTRANSFERASE"/>
    <property type="match status" value="1"/>
</dbReference>
<dbReference type="PANTHER" id="PTHR13778">
    <property type="entry name" value="GLYCOSYLTRANSFERASE 8 DOMAIN-CONTAINING PROTEIN"/>
    <property type="match status" value="1"/>
</dbReference>
<dbReference type="InterPro" id="IPR002495">
    <property type="entry name" value="Glyco_trans_8"/>
</dbReference>
<keyword evidence="2" id="KW-0328">Glycosyltransferase</keyword>
<evidence type="ECO:0000256" key="1">
    <source>
        <dbReference type="ARBA" id="ARBA00006351"/>
    </source>
</evidence>